<dbReference type="VEuPathDB" id="VectorBase:PPAI007057"/>
<name>A0A1B0DG96_PHLPP</name>
<dbReference type="GO" id="GO:0007608">
    <property type="term" value="P:sensory perception of smell"/>
    <property type="evidence" value="ECO:0007669"/>
    <property type="project" value="TreeGrafter"/>
</dbReference>
<comment type="subcellular location">
    <subcellularLocation>
        <location evidence="1">Secreted</location>
    </subcellularLocation>
</comment>
<sequence>MPGSTDSIKASLQLNRSSSSSCPVPFKSPILEHYYSLNSQPTMKAVLVVYFTLLAMCYAEWRIQTAEDLAKHRTKCVDELKIEESAVTEYKKWNFTDDEKTRCYIKCIFNNMELFNDETGYNIEHLVEQLGQGGEKEKVREQIVKCADANPNKDDKCTWVFRGFNCFKANHLSIIKQSLKKD</sequence>
<dbReference type="GO" id="GO:0090729">
    <property type="term" value="F:toxin activity"/>
    <property type="evidence" value="ECO:0007669"/>
    <property type="project" value="UniProtKB-KW"/>
</dbReference>
<evidence type="ECO:0000256" key="5">
    <source>
        <dbReference type="ARBA" id="ARBA00022729"/>
    </source>
</evidence>
<dbReference type="InterPro" id="IPR006170">
    <property type="entry name" value="PBP/GOBP"/>
</dbReference>
<reference evidence="7" key="1">
    <citation type="submission" date="2022-08" db="UniProtKB">
        <authorList>
            <consortium name="EnsemblMetazoa"/>
        </authorList>
    </citation>
    <scope>IDENTIFICATION</scope>
    <source>
        <strain evidence="7">Israel</strain>
    </source>
</reference>
<dbReference type="InterPro" id="IPR036728">
    <property type="entry name" value="PBP_GOBP_sf"/>
</dbReference>
<keyword evidence="4" id="KW-0800">Toxin</keyword>
<dbReference type="CDD" id="cd23992">
    <property type="entry name" value="PBP_GOBP"/>
    <property type="match status" value="1"/>
</dbReference>
<keyword evidence="6" id="KW-1015">Disulfide bond</keyword>
<evidence type="ECO:0000256" key="2">
    <source>
        <dbReference type="ARBA" id="ARBA00008098"/>
    </source>
</evidence>
<dbReference type="SMART" id="SM00708">
    <property type="entry name" value="PhBP"/>
    <property type="match status" value="1"/>
</dbReference>
<protein>
    <submittedName>
        <fullName evidence="7">Uncharacterized protein</fullName>
    </submittedName>
</protein>
<dbReference type="SUPFAM" id="SSF47565">
    <property type="entry name" value="Insect pheromone/odorant-binding proteins"/>
    <property type="match status" value="1"/>
</dbReference>
<evidence type="ECO:0000313" key="8">
    <source>
        <dbReference type="Proteomes" id="UP000092462"/>
    </source>
</evidence>
<proteinExistence type="inferred from homology"/>
<dbReference type="AlphaFoldDB" id="A0A1B0DG96"/>
<evidence type="ECO:0000313" key="7">
    <source>
        <dbReference type="EnsemblMetazoa" id="PPAI007057-PA"/>
    </source>
</evidence>
<dbReference type="PANTHER" id="PTHR11857">
    <property type="entry name" value="ODORANT BINDING PROTEIN-RELATED"/>
    <property type="match status" value="1"/>
</dbReference>
<evidence type="ECO:0000256" key="6">
    <source>
        <dbReference type="ARBA" id="ARBA00023157"/>
    </source>
</evidence>
<evidence type="ECO:0000256" key="1">
    <source>
        <dbReference type="ARBA" id="ARBA00004613"/>
    </source>
</evidence>
<dbReference type="Gene3D" id="1.10.238.20">
    <property type="entry name" value="Pheromone/general odorant binding protein domain"/>
    <property type="match status" value="1"/>
</dbReference>
<keyword evidence="5" id="KW-0732">Signal</keyword>
<dbReference type="Pfam" id="PF01395">
    <property type="entry name" value="PBP_GOBP"/>
    <property type="match status" value="1"/>
</dbReference>
<comment type="similarity">
    <text evidence="2">Belongs to the PBP/GOBP family.</text>
</comment>
<dbReference type="Proteomes" id="UP000092462">
    <property type="component" value="Unassembled WGS sequence"/>
</dbReference>
<organism evidence="7 8">
    <name type="scientific">Phlebotomus papatasi</name>
    <name type="common">Sandfly</name>
    <dbReference type="NCBI Taxonomy" id="29031"/>
    <lineage>
        <taxon>Eukaryota</taxon>
        <taxon>Metazoa</taxon>
        <taxon>Ecdysozoa</taxon>
        <taxon>Arthropoda</taxon>
        <taxon>Hexapoda</taxon>
        <taxon>Insecta</taxon>
        <taxon>Pterygota</taxon>
        <taxon>Neoptera</taxon>
        <taxon>Endopterygota</taxon>
        <taxon>Diptera</taxon>
        <taxon>Nematocera</taxon>
        <taxon>Psychodoidea</taxon>
        <taxon>Psychodidae</taxon>
        <taxon>Phlebotomus</taxon>
        <taxon>Phlebotomus</taxon>
    </lineage>
</organism>
<keyword evidence="8" id="KW-1185">Reference proteome</keyword>
<dbReference type="EnsemblMetazoa" id="PPAI007057-RA">
    <property type="protein sequence ID" value="PPAI007057-PA"/>
    <property type="gene ID" value="PPAI007057"/>
</dbReference>
<dbReference type="VEuPathDB" id="VectorBase:PPAPM1_012234"/>
<keyword evidence="3" id="KW-0964">Secreted</keyword>
<evidence type="ECO:0000256" key="3">
    <source>
        <dbReference type="ARBA" id="ARBA00022525"/>
    </source>
</evidence>
<accession>A0A1B0DG96</accession>
<dbReference type="GO" id="GO:0005549">
    <property type="term" value="F:odorant binding"/>
    <property type="evidence" value="ECO:0007669"/>
    <property type="project" value="InterPro"/>
</dbReference>
<dbReference type="GO" id="GO:0005615">
    <property type="term" value="C:extracellular space"/>
    <property type="evidence" value="ECO:0007669"/>
    <property type="project" value="TreeGrafter"/>
</dbReference>
<dbReference type="PANTHER" id="PTHR11857:SF46">
    <property type="entry name" value="GENERAL ODORANT-BINDING PROTEIN 99A-RELATED"/>
    <property type="match status" value="1"/>
</dbReference>
<evidence type="ECO:0000256" key="4">
    <source>
        <dbReference type="ARBA" id="ARBA00022656"/>
    </source>
</evidence>
<dbReference type="EMBL" id="AJVK01033601">
    <property type="status" value="NOT_ANNOTATED_CDS"/>
    <property type="molecule type" value="Genomic_DNA"/>
</dbReference>